<sequence>MPAKSDQGIFEVCGVSDLASLKRWDEAVETTEIVLISAVGIRMISDLLRLWKQYFGDTPMQI</sequence>
<proteinExistence type="predicted"/>
<organism evidence="1 2">
    <name type="scientific">Acetobacterium wieringae</name>
    <dbReference type="NCBI Taxonomy" id="52694"/>
    <lineage>
        <taxon>Bacteria</taxon>
        <taxon>Bacillati</taxon>
        <taxon>Bacillota</taxon>
        <taxon>Clostridia</taxon>
        <taxon>Eubacteriales</taxon>
        <taxon>Eubacteriaceae</taxon>
        <taxon>Acetobacterium</taxon>
    </lineage>
</organism>
<gene>
    <name evidence="1" type="ORF">FXB42_07495</name>
</gene>
<name>A0A5D0WNZ7_9FIRM</name>
<comment type="caution">
    <text evidence="1">The sequence shown here is derived from an EMBL/GenBank/DDBJ whole genome shotgun (WGS) entry which is preliminary data.</text>
</comment>
<evidence type="ECO:0000313" key="1">
    <source>
        <dbReference type="EMBL" id="TYC85716.1"/>
    </source>
</evidence>
<protein>
    <submittedName>
        <fullName evidence="1">Uncharacterized protein</fullName>
    </submittedName>
</protein>
<reference evidence="1 2" key="1">
    <citation type="submission" date="2019-08" db="EMBL/GenBank/DDBJ databases">
        <title>Isolation and enrichment of carboxydotrophic bacteria from anaerobic sludge for the production of bio-based chemicals from syngas.</title>
        <authorList>
            <person name="Antares A.L."/>
            <person name="Moreira J."/>
            <person name="Diender M."/>
            <person name="Parshina S.N."/>
            <person name="Stams A.J.M."/>
            <person name="Alves M."/>
            <person name="Alves J.I."/>
            <person name="Sousa D.Z."/>
        </authorList>
    </citation>
    <scope>NUCLEOTIDE SEQUENCE [LARGE SCALE GENOMIC DNA]</scope>
    <source>
        <strain evidence="1 2">JM</strain>
    </source>
</reference>
<dbReference type="EMBL" id="VSLA01000013">
    <property type="protein sequence ID" value="TYC85716.1"/>
    <property type="molecule type" value="Genomic_DNA"/>
</dbReference>
<accession>A0A5D0WNZ7</accession>
<dbReference type="AlphaFoldDB" id="A0A5D0WNZ7"/>
<dbReference type="Proteomes" id="UP000322619">
    <property type="component" value="Unassembled WGS sequence"/>
</dbReference>
<evidence type="ECO:0000313" key="2">
    <source>
        <dbReference type="Proteomes" id="UP000322619"/>
    </source>
</evidence>